<keyword evidence="1" id="KW-0812">Transmembrane</keyword>
<keyword evidence="1" id="KW-1133">Transmembrane helix</keyword>
<organism evidence="2 3">
    <name type="scientific">Hyphobacterium lacteum</name>
    <dbReference type="NCBI Taxonomy" id="3116575"/>
    <lineage>
        <taxon>Bacteria</taxon>
        <taxon>Pseudomonadati</taxon>
        <taxon>Pseudomonadota</taxon>
        <taxon>Alphaproteobacteria</taxon>
        <taxon>Maricaulales</taxon>
        <taxon>Maricaulaceae</taxon>
        <taxon>Hyphobacterium</taxon>
    </lineage>
</organism>
<dbReference type="RefSeq" id="WP_330197701.1">
    <property type="nucleotide sequence ID" value="NZ_JAZDRP010000001.1"/>
</dbReference>
<keyword evidence="3" id="KW-1185">Reference proteome</keyword>
<protein>
    <submittedName>
        <fullName evidence="2">Uncharacterized protein</fullName>
    </submittedName>
</protein>
<keyword evidence="1" id="KW-0472">Membrane</keyword>
<evidence type="ECO:0000256" key="1">
    <source>
        <dbReference type="SAM" id="Phobius"/>
    </source>
</evidence>
<comment type="caution">
    <text evidence="2">The sequence shown here is derived from an EMBL/GenBank/DDBJ whole genome shotgun (WGS) entry which is preliminary data.</text>
</comment>
<accession>A0ABU7LM75</accession>
<reference evidence="2 3" key="1">
    <citation type="submission" date="2024-01" db="EMBL/GenBank/DDBJ databases">
        <title>Hyphobacterium bacterium isolated from marine sediment.</title>
        <authorList>
            <person name="Zhao S."/>
        </authorList>
    </citation>
    <scope>NUCLEOTIDE SEQUENCE [LARGE SCALE GENOMIC DNA]</scope>
    <source>
        <strain evidence="3">HN65</strain>
    </source>
</reference>
<gene>
    <name evidence="2" type="ORF">V0U79_01575</name>
</gene>
<evidence type="ECO:0000313" key="2">
    <source>
        <dbReference type="EMBL" id="MEE2525038.1"/>
    </source>
</evidence>
<sequence>MSLDKIIWAVAFLAAIVFAFVSFDYAALILAVLGLASGWFVKGDHRKSLLMGAIFLHVGHAALGGVPAVGEYLTAIFANYGAVLNAAGLLVIVMATVERLMPGGE</sequence>
<feature type="transmembrane region" description="Helical" evidence="1">
    <location>
        <begin position="48"/>
        <end position="70"/>
    </location>
</feature>
<dbReference type="Proteomes" id="UP001354971">
    <property type="component" value="Unassembled WGS sequence"/>
</dbReference>
<feature type="transmembrane region" description="Helical" evidence="1">
    <location>
        <begin position="6"/>
        <end position="36"/>
    </location>
</feature>
<proteinExistence type="predicted"/>
<dbReference type="EMBL" id="JAZDRP010000001">
    <property type="protein sequence ID" value="MEE2525038.1"/>
    <property type="molecule type" value="Genomic_DNA"/>
</dbReference>
<evidence type="ECO:0000313" key="3">
    <source>
        <dbReference type="Proteomes" id="UP001354971"/>
    </source>
</evidence>
<feature type="transmembrane region" description="Helical" evidence="1">
    <location>
        <begin position="76"/>
        <end position="97"/>
    </location>
</feature>
<name>A0ABU7LM75_9PROT</name>